<dbReference type="EMBL" id="BGPR01003032">
    <property type="protein sequence ID" value="GBM82759.1"/>
    <property type="molecule type" value="Genomic_DNA"/>
</dbReference>
<evidence type="ECO:0000313" key="2">
    <source>
        <dbReference type="Proteomes" id="UP000499080"/>
    </source>
</evidence>
<dbReference type="Proteomes" id="UP000499080">
    <property type="component" value="Unassembled WGS sequence"/>
</dbReference>
<name>A0A4Y2IZP3_ARAVE</name>
<keyword evidence="2" id="KW-1185">Reference proteome</keyword>
<gene>
    <name evidence="1" type="ORF">AVEN_272316_1</name>
</gene>
<comment type="caution">
    <text evidence="1">The sequence shown here is derived from an EMBL/GenBank/DDBJ whole genome shotgun (WGS) entry which is preliminary data.</text>
</comment>
<reference evidence="1 2" key="1">
    <citation type="journal article" date="2019" name="Sci. Rep.">
        <title>Orb-weaving spider Araneus ventricosus genome elucidates the spidroin gene catalogue.</title>
        <authorList>
            <person name="Kono N."/>
            <person name="Nakamura H."/>
            <person name="Ohtoshi R."/>
            <person name="Moran D.A.P."/>
            <person name="Shinohara A."/>
            <person name="Yoshida Y."/>
            <person name="Fujiwara M."/>
            <person name="Mori M."/>
            <person name="Tomita M."/>
            <person name="Arakawa K."/>
        </authorList>
    </citation>
    <scope>NUCLEOTIDE SEQUENCE [LARGE SCALE GENOMIC DNA]</scope>
</reference>
<organism evidence="1 2">
    <name type="scientific">Araneus ventricosus</name>
    <name type="common">Orbweaver spider</name>
    <name type="synonym">Epeira ventricosa</name>
    <dbReference type="NCBI Taxonomy" id="182803"/>
    <lineage>
        <taxon>Eukaryota</taxon>
        <taxon>Metazoa</taxon>
        <taxon>Ecdysozoa</taxon>
        <taxon>Arthropoda</taxon>
        <taxon>Chelicerata</taxon>
        <taxon>Arachnida</taxon>
        <taxon>Araneae</taxon>
        <taxon>Araneomorphae</taxon>
        <taxon>Entelegynae</taxon>
        <taxon>Araneoidea</taxon>
        <taxon>Araneidae</taxon>
        <taxon>Araneus</taxon>
    </lineage>
</organism>
<accession>A0A4Y2IZP3</accession>
<dbReference type="AlphaFoldDB" id="A0A4Y2IZP3"/>
<sequence>MESSSSKAETLQQGHRARESCKPSGLAFITIIQNFYDLSPPDSNPRYAIDFSSFISTFLHRSTCLQMSNLTSVIRCQLSVQHPFGTTNRAFFIIMFSHLSVFNNRLFNTKMDIITCLACEHADSALAEDMRMHQEGRVLARKTRHSPLFNSAIFGTLEGRTFRQCEKPMKIDANGLHVWSSE</sequence>
<proteinExistence type="predicted"/>
<evidence type="ECO:0000313" key="1">
    <source>
        <dbReference type="EMBL" id="GBM82759.1"/>
    </source>
</evidence>
<protein>
    <submittedName>
        <fullName evidence="1">Uncharacterized protein</fullName>
    </submittedName>
</protein>